<comment type="caution">
    <text evidence="1">The sequence shown here is derived from an EMBL/GenBank/DDBJ whole genome shotgun (WGS) entry which is preliminary data.</text>
</comment>
<organism evidence="1 2">
    <name type="scientific">Candidatus Scalindua brodae</name>
    <dbReference type="NCBI Taxonomy" id="237368"/>
    <lineage>
        <taxon>Bacteria</taxon>
        <taxon>Pseudomonadati</taxon>
        <taxon>Planctomycetota</taxon>
        <taxon>Candidatus Brocadiia</taxon>
        <taxon>Candidatus Brocadiales</taxon>
        <taxon>Candidatus Scalinduaceae</taxon>
        <taxon>Candidatus Scalindua</taxon>
    </lineage>
</organism>
<reference evidence="1 2" key="1">
    <citation type="submission" date="2014-10" db="EMBL/GenBank/DDBJ databases">
        <title>Draft genome of anammox bacterium scalindua brodae, obtained using differential coverage binning of sequence data from two enrichment reactors.</title>
        <authorList>
            <person name="Speth D.R."/>
            <person name="Russ L."/>
            <person name="Kartal B."/>
            <person name="Op den Camp H.J."/>
            <person name="Dutilh B.E."/>
            <person name="Jetten M.S."/>
        </authorList>
    </citation>
    <scope>NUCLEOTIDE SEQUENCE [LARGE SCALE GENOMIC DNA]</scope>
    <source>
        <strain evidence="1">RU1</strain>
    </source>
</reference>
<evidence type="ECO:0000313" key="2">
    <source>
        <dbReference type="Proteomes" id="UP000030652"/>
    </source>
</evidence>
<evidence type="ECO:0000313" key="1">
    <source>
        <dbReference type="EMBL" id="KHE90800.1"/>
    </source>
</evidence>
<gene>
    <name evidence="1" type="ORF">SCABRO_03464</name>
</gene>
<dbReference type="EMBL" id="JRYO01000239">
    <property type="protein sequence ID" value="KHE90800.1"/>
    <property type="molecule type" value="Genomic_DNA"/>
</dbReference>
<feature type="non-terminal residue" evidence="1">
    <location>
        <position position="1"/>
    </location>
</feature>
<dbReference type="Proteomes" id="UP000030652">
    <property type="component" value="Unassembled WGS sequence"/>
</dbReference>
<proteinExistence type="predicted"/>
<protein>
    <submittedName>
        <fullName evidence="1">Uncharacterized protein</fullName>
    </submittedName>
</protein>
<dbReference type="AlphaFoldDB" id="A0A0B0EJE3"/>
<accession>A0A0B0EJE3</accession>
<sequence>APTDTDGESVCSTCSHQIECCPNSLTGRMVNISFGLLPHIDTEDPPMAKRFKAIMTRRPSVERMIKRLKCDMSDDRLSKRGNLAFQAYLDKSMIAFHLLLQN</sequence>
<name>A0A0B0EJE3_9BACT</name>